<dbReference type="GO" id="GO:0101006">
    <property type="term" value="F:protein histidine phosphatase activity"/>
    <property type="evidence" value="ECO:0007669"/>
    <property type="project" value="InterPro"/>
</dbReference>
<dbReference type="NCBIfam" id="TIGR00249">
    <property type="entry name" value="sixA"/>
    <property type="match status" value="1"/>
</dbReference>
<feature type="binding site" evidence="1">
    <location>
        <position position="55"/>
    </location>
    <ligand>
        <name>substrate</name>
    </ligand>
</feature>
<evidence type="ECO:0000313" key="3">
    <source>
        <dbReference type="Proteomes" id="UP000319483"/>
    </source>
</evidence>
<dbReference type="InterPro" id="IPR029033">
    <property type="entry name" value="His_PPase_superfam"/>
</dbReference>
<dbReference type="CDD" id="cd07067">
    <property type="entry name" value="HP_PGM_like"/>
    <property type="match status" value="1"/>
</dbReference>
<dbReference type="InterPro" id="IPR004449">
    <property type="entry name" value="SixA"/>
</dbReference>
<evidence type="ECO:0000256" key="1">
    <source>
        <dbReference type="PIRSR" id="PIRSR613078-2"/>
    </source>
</evidence>
<dbReference type="SMART" id="SM00855">
    <property type="entry name" value="PGAM"/>
    <property type="match status" value="1"/>
</dbReference>
<reference evidence="2 3" key="1">
    <citation type="submission" date="2019-07" db="EMBL/GenBank/DDBJ databases">
        <title>Gilliamella genomes.</title>
        <authorList>
            <person name="Zheng H."/>
        </authorList>
    </citation>
    <scope>NUCLEOTIDE SEQUENCE [LARGE SCALE GENOMIC DNA]</scope>
    <source>
        <strain evidence="2 3">W8127</strain>
    </source>
</reference>
<dbReference type="GO" id="GO:0005737">
    <property type="term" value="C:cytoplasm"/>
    <property type="evidence" value="ECO:0007669"/>
    <property type="project" value="InterPro"/>
</dbReference>
<dbReference type="Pfam" id="PF00300">
    <property type="entry name" value="His_Phos_1"/>
    <property type="match status" value="1"/>
</dbReference>
<dbReference type="SUPFAM" id="SSF53254">
    <property type="entry name" value="Phosphoglycerate mutase-like"/>
    <property type="match status" value="1"/>
</dbReference>
<dbReference type="AlphaFoldDB" id="A0A1B9JLP0"/>
<protein>
    <submittedName>
        <fullName evidence="2">Phosphohistidine phosphatase SixA</fullName>
    </submittedName>
</protein>
<evidence type="ECO:0000313" key="2">
    <source>
        <dbReference type="EMBL" id="TSK04122.1"/>
    </source>
</evidence>
<comment type="caution">
    <text evidence="2">The sequence shown here is derived from an EMBL/GenBank/DDBJ whole genome shotgun (WGS) entry which is preliminary data.</text>
</comment>
<dbReference type="InterPro" id="IPR013078">
    <property type="entry name" value="His_Pase_superF_clade-1"/>
</dbReference>
<organism evidence="2 3">
    <name type="scientific">Gilliamella apicola</name>
    <dbReference type="NCBI Taxonomy" id="1196095"/>
    <lineage>
        <taxon>Bacteria</taxon>
        <taxon>Pseudomonadati</taxon>
        <taxon>Pseudomonadota</taxon>
        <taxon>Gammaproteobacteria</taxon>
        <taxon>Orbales</taxon>
        <taxon>Orbaceae</taxon>
        <taxon>Gilliamella</taxon>
    </lineage>
</organism>
<name>A0A1B9JLP0_9GAMM</name>
<sequence length="151" mass="16311">MKVCIMRHGEAGFSASSDASRTLTDYGIEQAKQAGIWLKEQNFHFDLGLVSPYLRAQQTLTELSSQVSVAKVTTDKFLVPGGSASYIADTLTMLVTNGVNNVIVVSHLPLVGYLVNELCPHVSPPMFPTAAIACVELSLDASGKLEWFHQA</sequence>
<proteinExistence type="predicted"/>
<dbReference type="Proteomes" id="UP000319483">
    <property type="component" value="Unassembled WGS sequence"/>
</dbReference>
<dbReference type="RefSeq" id="WP_065738708.1">
    <property type="nucleotide sequence ID" value="NZ_MZNH01000073.1"/>
</dbReference>
<dbReference type="EMBL" id="VMHM01000004">
    <property type="protein sequence ID" value="TSK04122.1"/>
    <property type="molecule type" value="Genomic_DNA"/>
</dbReference>
<dbReference type="OrthoDB" id="92610at2"/>
<gene>
    <name evidence="2" type="primary">sixA</name>
    <name evidence="2" type="ORF">FPQ15_03830</name>
</gene>
<dbReference type="Gene3D" id="3.40.50.1240">
    <property type="entry name" value="Phosphoglycerate mutase-like"/>
    <property type="match status" value="1"/>
</dbReference>
<accession>A0A1B9JLP0</accession>